<evidence type="ECO:0000259" key="11">
    <source>
        <dbReference type="Pfam" id="PF04963"/>
    </source>
</evidence>
<evidence type="ECO:0000256" key="8">
    <source>
        <dbReference type="ARBA" id="ARBA00023163"/>
    </source>
</evidence>
<dbReference type="GO" id="GO:0006352">
    <property type="term" value="P:DNA-templated transcription initiation"/>
    <property type="evidence" value="ECO:0007669"/>
    <property type="project" value="InterPro"/>
</dbReference>
<dbReference type="InterPro" id="IPR007634">
    <property type="entry name" value="RNA_pol_sigma_54_DNA-bd"/>
</dbReference>
<dbReference type="PROSITE" id="PS50044">
    <property type="entry name" value="SIGMA54_3"/>
    <property type="match status" value="1"/>
</dbReference>
<dbReference type="CDD" id="cd00093">
    <property type="entry name" value="HTH_XRE"/>
    <property type="match status" value="1"/>
</dbReference>
<dbReference type="Proteomes" id="UP000813672">
    <property type="component" value="Unassembled WGS sequence"/>
</dbReference>
<dbReference type="InterPro" id="IPR007046">
    <property type="entry name" value="RNA_pol_sigma_54_core-bd"/>
</dbReference>
<evidence type="ECO:0000256" key="1">
    <source>
        <dbReference type="ARBA" id="ARBA00008798"/>
    </source>
</evidence>
<dbReference type="PIRSF" id="PIRSF000774">
    <property type="entry name" value="RpoN"/>
    <property type="match status" value="1"/>
</dbReference>
<keyword evidence="4 9" id="KW-0548">Nucleotidyltransferase</keyword>
<protein>
    <recommendedName>
        <fullName evidence="9">RNA polymerase sigma-54 factor</fullName>
    </recommendedName>
</protein>
<dbReference type="InterPro" id="IPR000394">
    <property type="entry name" value="RNA_pol_sigma_54"/>
</dbReference>
<evidence type="ECO:0000313" key="12">
    <source>
        <dbReference type="EMBL" id="MCE8536577.1"/>
    </source>
</evidence>
<dbReference type="Gene3D" id="1.10.10.1330">
    <property type="entry name" value="RNA polymerase sigma-54 factor, core-binding domain"/>
    <property type="match status" value="1"/>
</dbReference>
<sequence length="433" mass="47752">MAHAMRQLQRQTQTQKLALTQAMRGSLALLTMDAEEVLDTIRREQSRNGFLRASLPALSAGGAGTMRPDIAQRDSATDDLLRQVALVRLSPRQTLLAQELVHSLDDRGFLPDSPAETAGYLRCSLAELDALVPVLQAAVEPAGVFAWSLADSFRLQLLARNRFDPLIERLLDRLDLIARQDIDAICTACEVDREDAIDMLDDIRALNPAPLARQPDTLPAPGEAELIFTCDSDGQCTARLNEAALPQLLTDDALFSATMAVETDAGAQSYYRDCYRGAANMVQAMQKRANTLLAAGQSIAARQPKFIRTGRMRDRLPLTMAQLAEEVGVNKSTISRALANCGIRTDLGVFPAAHFLARPVSEDAPDRTREQVLQRLQLLIRSEDHRSPLSDEELARQLSRARLVVSRRTVAKYRKMLDIPGAYARRRGGSSRT</sequence>
<evidence type="ECO:0000256" key="5">
    <source>
        <dbReference type="ARBA" id="ARBA00023015"/>
    </source>
</evidence>
<dbReference type="RefSeq" id="WP_234218468.1">
    <property type="nucleotide sequence ID" value="NZ_JAGQAF010000002.1"/>
</dbReference>
<gene>
    <name evidence="12" type="ORF">KBY27_03840</name>
</gene>
<dbReference type="GO" id="GO:0016987">
    <property type="term" value="F:sigma factor activity"/>
    <property type="evidence" value="ECO:0007669"/>
    <property type="project" value="UniProtKB-KW"/>
</dbReference>
<dbReference type="EMBL" id="JAGQAF010000002">
    <property type="protein sequence ID" value="MCE8536577.1"/>
    <property type="molecule type" value="Genomic_DNA"/>
</dbReference>
<dbReference type="GO" id="GO:0003677">
    <property type="term" value="F:DNA binding"/>
    <property type="evidence" value="ECO:0007669"/>
    <property type="project" value="UniProtKB-KW"/>
</dbReference>
<evidence type="ECO:0000256" key="2">
    <source>
        <dbReference type="ARBA" id="ARBA00022478"/>
    </source>
</evidence>
<evidence type="ECO:0000256" key="9">
    <source>
        <dbReference type="PIRNR" id="PIRNR000774"/>
    </source>
</evidence>
<dbReference type="GO" id="GO:0001216">
    <property type="term" value="F:DNA-binding transcription activator activity"/>
    <property type="evidence" value="ECO:0007669"/>
    <property type="project" value="InterPro"/>
</dbReference>
<evidence type="ECO:0000256" key="4">
    <source>
        <dbReference type="ARBA" id="ARBA00022695"/>
    </source>
</evidence>
<dbReference type="InterPro" id="IPR038709">
    <property type="entry name" value="RpoN_core-bd_sf"/>
</dbReference>
<keyword evidence="3 9" id="KW-0808">Transferase</keyword>
<keyword evidence="6 9" id="KW-0731">Sigma factor</keyword>
<accession>A0A9Q3WJJ2</accession>
<proteinExistence type="inferred from homology"/>
<dbReference type="Pfam" id="PF00309">
    <property type="entry name" value="Sigma54_AID"/>
    <property type="match status" value="1"/>
</dbReference>
<evidence type="ECO:0000259" key="10">
    <source>
        <dbReference type="Pfam" id="PF04552"/>
    </source>
</evidence>
<dbReference type="PANTHER" id="PTHR32248">
    <property type="entry name" value="RNA POLYMERASE SIGMA-54 FACTOR"/>
    <property type="match status" value="1"/>
</dbReference>
<dbReference type="GO" id="GO:0016779">
    <property type="term" value="F:nucleotidyltransferase activity"/>
    <property type="evidence" value="ECO:0007669"/>
    <property type="project" value="UniProtKB-KW"/>
</dbReference>
<reference evidence="12" key="1">
    <citation type="journal article" date="2021" name="Environ. Microbiol.">
        <title>Cryptic niche differentiation of novel sediment ecotypes of Rugeria pomeroyi correlates with nitrate respiration.</title>
        <authorList>
            <person name="Lin X."/>
            <person name="McNichol J."/>
            <person name="Chu X."/>
            <person name="Qian Y."/>
            <person name="Luo H."/>
        </authorList>
    </citation>
    <scope>NUCLEOTIDE SEQUENCE</scope>
    <source>
        <strain evidence="12">SZCCDBB064</strain>
    </source>
</reference>
<keyword evidence="5 9" id="KW-0805">Transcription regulation</keyword>
<name>A0A9Q3WJJ2_9RHOB</name>
<dbReference type="PROSITE" id="PS00718">
    <property type="entry name" value="SIGMA54_2"/>
    <property type="match status" value="1"/>
</dbReference>
<dbReference type="Gene3D" id="1.10.10.60">
    <property type="entry name" value="Homeodomain-like"/>
    <property type="match status" value="1"/>
</dbReference>
<keyword evidence="2 9" id="KW-0240">DNA-directed RNA polymerase</keyword>
<keyword evidence="8 9" id="KW-0804">Transcription</keyword>
<dbReference type="GO" id="GO:0000428">
    <property type="term" value="C:DNA-directed RNA polymerase complex"/>
    <property type="evidence" value="ECO:0007669"/>
    <property type="project" value="UniProtKB-KW"/>
</dbReference>
<dbReference type="Pfam" id="PF04552">
    <property type="entry name" value="Sigma54_DBD"/>
    <property type="match status" value="1"/>
</dbReference>
<evidence type="ECO:0000256" key="3">
    <source>
        <dbReference type="ARBA" id="ARBA00022679"/>
    </source>
</evidence>
<evidence type="ECO:0000256" key="6">
    <source>
        <dbReference type="ARBA" id="ARBA00023082"/>
    </source>
</evidence>
<feature type="domain" description="RNA polymerase sigma factor 54 DNA-binding" evidence="10">
    <location>
        <begin position="269"/>
        <end position="427"/>
    </location>
</feature>
<feature type="domain" description="RNA polymerase sigma factor 54 core-binding" evidence="11">
    <location>
        <begin position="70"/>
        <end position="249"/>
    </location>
</feature>
<dbReference type="AlphaFoldDB" id="A0A9Q3WJJ2"/>
<keyword evidence="7 9" id="KW-0238">DNA-binding</keyword>
<dbReference type="Pfam" id="PF04963">
    <property type="entry name" value="Sigma54_CBD"/>
    <property type="match status" value="1"/>
</dbReference>
<comment type="caution">
    <text evidence="12">The sequence shown here is derived from an EMBL/GenBank/DDBJ whole genome shotgun (WGS) entry which is preliminary data.</text>
</comment>
<comment type="similarity">
    <text evidence="1 9">Belongs to the sigma-54 factor family.</text>
</comment>
<dbReference type="InterPro" id="IPR001387">
    <property type="entry name" value="Cro/C1-type_HTH"/>
</dbReference>
<comment type="function">
    <text evidence="9">Sigma factors are initiation factors that promote the attachment of RNA polymerase to specific initiation sites and are then released.</text>
</comment>
<dbReference type="PANTHER" id="PTHR32248:SF4">
    <property type="entry name" value="RNA POLYMERASE SIGMA-54 FACTOR"/>
    <property type="match status" value="1"/>
</dbReference>
<dbReference type="PRINTS" id="PR00045">
    <property type="entry name" value="SIGMA54FCT"/>
</dbReference>
<organism evidence="12 13">
    <name type="scientific">Ruegeria pomeroyi</name>
    <dbReference type="NCBI Taxonomy" id="89184"/>
    <lineage>
        <taxon>Bacteria</taxon>
        <taxon>Pseudomonadati</taxon>
        <taxon>Pseudomonadota</taxon>
        <taxon>Alphaproteobacteria</taxon>
        <taxon>Rhodobacterales</taxon>
        <taxon>Roseobacteraceae</taxon>
        <taxon>Ruegeria</taxon>
    </lineage>
</organism>
<evidence type="ECO:0000313" key="13">
    <source>
        <dbReference type="Proteomes" id="UP000813672"/>
    </source>
</evidence>
<evidence type="ECO:0000256" key="7">
    <source>
        <dbReference type="ARBA" id="ARBA00023125"/>
    </source>
</evidence>